<proteinExistence type="predicted"/>
<dbReference type="RefSeq" id="WP_306072730.1">
    <property type="nucleotide sequence ID" value="NZ_CP120988.1"/>
</dbReference>
<keyword evidence="4" id="KW-1185">Reference proteome</keyword>
<evidence type="ECO:0000259" key="2">
    <source>
        <dbReference type="Pfam" id="PF19289"/>
    </source>
</evidence>
<evidence type="ECO:0000256" key="1">
    <source>
        <dbReference type="SAM" id="MobiDB-lite"/>
    </source>
</evidence>
<dbReference type="EMBL" id="CP120988">
    <property type="protein sequence ID" value="WLQ54129.1"/>
    <property type="molecule type" value="Genomic_DNA"/>
</dbReference>
<reference evidence="3 4" key="1">
    <citation type="submission" date="2023-03" db="EMBL/GenBank/DDBJ databases">
        <title>Isolation and description of six Streptomyces strains from soil environments, able to metabolize different microbial glucans.</title>
        <authorList>
            <person name="Widen T."/>
            <person name="Larsbrink J."/>
        </authorList>
    </citation>
    <scope>NUCLEOTIDE SEQUENCE [LARGE SCALE GENOMIC DNA]</scope>
    <source>
        <strain evidence="3 4">Alt2</strain>
    </source>
</reference>
<feature type="region of interest" description="Disordered" evidence="1">
    <location>
        <begin position="1"/>
        <end position="20"/>
    </location>
</feature>
<gene>
    <name evidence="3" type="ORF">P8A19_01110</name>
</gene>
<name>A0ABY9IGT1_9ACTN</name>
<dbReference type="InterPro" id="IPR036059">
    <property type="entry name" value="TldD/PmbA_sf"/>
</dbReference>
<dbReference type="Proteomes" id="UP001235744">
    <property type="component" value="Chromosome"/>
</dbReference>
<protein>
    <submittedName>
        <fullName evidence="3">Metallopeptidase TldD-related protein</fullName>
    </submittedName>
</protein>
<feature type="domain" description="Metalloprotease TldD/E C-terminal" evidence="2">
    <location>
        <begin position="271"/>
        <end position="420"/>
    </location>
</feature>
<evidence type="ECO:0000313" key="4">
    <source>
        <dbReference type="Proteomes" id="UP001235744"/>
    </source>
</evidence>
<accession>A0ABY9IGT1</accession>
<dbReference type="SUPFAM" id="SSF111283">
    <property type="entry name" value="Putative modulator of DNA gyrase, PmbA/TldD"/>
    <property type="match status" value="1"/>
</dbReference>
<evidence type="ECO:0000313" key="3">
    <source>
        <dbReference type="EMBL" id="WLQ54129.1"/>
    </source>
</evidence>
<dbReference type="InterPro" id="IPR045569">
    <property type="entry name" value="Metalloprtase-TldD/E_C"/>
</dbReference>
<dbReference type="Pfam" id="PF19289">
    <property type="entry name" value="PmbA_TldD_3rd"/>
    <property type="match status" value="1"/>
</dbReference>
<organism evidence="3 4">
    <name type="scientific">Streptomyces poriferorum</name>
    <dbReference type="NCBI Taxonomy" id="2798799"/>
    <lineage>
        <taxon>Bacteria</taxon>
        <taxon>Bacillati</taxon>
        <taxon>Actinomycetota</taxon>
        <taxon>Actinomycetes</taxon>
        <taxon>Kitasatosporales</taxon>
        <taxon>Streptomycetaceae</taxon>
        <taxon>Streptomyces</taxon>
    </lineage>
</organism>
<sequence length="448" mass="48058">MHQTSDRYEACRTAEDTAGRARTRERVDALVLTSTRRKHRIVDAGVRSGAPLRNDTTLVRLAAGGRDVHTSVHGTAPDSLVGALEAARRLLPFGRLYAEARPLLPDTTWDQVAFLDNTAETPDSLARLLTELQGLAEFVGPRQDVSLRIADCVLTVDHRATAFASPERPQAADYGVTRLELRTLVEVERAGRRIRLWTARHGHRLRELPMKEMLEEAGWRGAAMLASHAKPGPGAGNTLMLAPRAAASLLGLVVKDLVDGFPVSTGPFPATVLDDPTAVGGYHVHPFDEEGAPSGPTVLLGRTGTRTRLTCRGSGDGQGTVALTGHAARGGESEVPEALPSNVRLETASSDYAHDEYEGLLAYDLRGDGVQRMRSGSCFTVRLDVARLREGKVAHGAGTVVLTATTAEVLSAITATTPTRSYFPGRTHSVGGAWLSLDLSSLRFEYVA</sequence>